<evidence type="ECO:0000313" key="1">
    <source>
        <dbReference type="EMBL" id="RNA02589.1"/>
    </source>
</evidence>
<comment type="caution">
    <text evidence="1">The sequence shown here is derived from an EMBL/GenBank/DDBJ whole genome shotgun (WGS) entry which is preliminary data.</text>
</comment>
<gene>
    <name evidence="1" type="ORF">BpHYR1_008445</name>
</gene>
<sequence>MVSIGTIPYRIPDKFQKNSIFKKGKQTVHHITNSKSTVIKKAKVNNDKININICYEMVMNLQIYLFKQFQTKLHKIWTKFRKKLIAVTNG</sequence>
<name>A0A3M7PUH0_BRAPC</name>
<accession>A0A3M7PUH0</accession>
<dbReference type="EMBL" id="REGN01008828">
    <property type="protein sequence ID" value="RNA02589.1"/>
    <property type="molecule type" value="Genomic_DNA"/>
</dbReference>
<organism evidence="1 2">
    <name type="scientific">Brachionus plicatilis</name>
    <name type="common">Marine rotifer</name>
    <name type="synonym">Brachionus muelleri</name>
    <dbReference type="NCBI Taxonomy" id="10195"/>
    <lineage>
        <taxon>Eukaryota</taxon>
        <taxon>Metazoa</taxon>
        <taxon>Spiralia</taxon>
        <taxon>Gnathifera</taxon>
        <taxon>Rotifera</taxon>
        <taxon>Eurotatoria</taxon>
        <taxon>Monogononta</taxon>
        <taxon>Pseudotrocha</taxon>
        <taxon>Ploima</taxon>
        <taxon>Brachionidae</taxon>
        <taxon>Brachionus</taxon>
    </lineage>
</organism>
<evidence type="ECO:0000313" key="2">
    <source>
        <dbReference type="Proteomes" id="UP000276133"/>
    </source>
</evidence>
<keyword evidence="2" id="KW-1185">Reference proteome</keyword>
<proteinExistence type="predicted"/>
<protein>
    <submittedName>
        <fullName evidence="1">Uncharacterized protein</fullName>
    </submittedName>
</protein>
<dbReference type="AlphaFoldDB" id="A0A3M7PUH0"/>
<dbReference type="Proteomes" id="UP000276133">
    <property type="component" value="Unassembled WGS sequence"/>
</dbReference>
<reference evidence="1 2" key="1">
    <citation type="journal article" date="2018" name="Sci. Rep.">
        <title>Genomic signatures of local adaptation to the degree of environmental predictability in rotifers.</title>
        <authorList>
            <person name="Franch-Gras L."/>
            <person name="Hahn C."/>
            <person name="Garcia-Roger E.M."/>
            <person name="Carmona M.J."/>
            <person name="Serra M."/>
            <person name="Gomez A."/>
        </authorList>
    </citation>
    <scope>NUCLEOTIDE SEQUENCE [LARGE SCALE GENOMIC DNA]</scope>
    <source>
        <strain evidence="1">HYR1</strain>
    </source>
</reference>